<feature type="transmembrane region" description="Helical" evidence="1">
    <location>
        <begin position="20"/>
        <end position="39"/>
    </location>
</feature>
<name>A0AA47EMI1_9CLOT</name>
<keyword evidence="1" id="KW-0472">Membrane</keyword>
<dbReference type="AlphaFoldDB" id="A0AA47EMI1"/>
<dbReference type="Proteomes" id="UP001164733">
    <property type="component" value="Chromosome"/>
</dbReference>
<proteinExistence type="predicted"/>
<organism evidence="2 3">
    <name type="scientific">Clostridium estertheticum</name>
    <dbReference type="NCBI Taxonomy" id="238834"/>
    <lineage>
        <taxon>Bacteria</taxon>
        <taxon>Bacillati</taxon>
        <taxon>Bacillota</taxon>
        <taxon>Clostridia</taxon>
        <taxon>Eubacteriales</taxon>
        <taxon>Clostridiaceae</taxon>
        <taxon>Clostridium</taxon>
    </lineage>
</organism>
<feature type="transmembrane region" description="Helical" evidence="1">
    <location>
        <begin position="46"/>
        <end position="64"/>
    </location>
</feature>
<dbReference type="EMBL" id="CP086239">
    <property type="protein sequence ID" value="WAG62957.1"/>
    <property type="molecule type" value="Genomic_DNA"/>
</dbReference>
<sequence>MTTKFESKTLESLWKSLFNVWGGLSIIVTIVSGSVYVIFPSTTTKVIAIIIIIIAMLCFFKISVDTIDKEFKKLENLESGQDQIIKTLDLLSNSTSLIEGINRNINSFGLVIPKICSSIETVEEDINSELIDFIFTKDKNGNSGNLILIVKCNKSIDHIYELTILSTDISVIKLGVDIPISKKYNVIEINDANNRDLETPYIAIKFGIKKGINIGIIKISIVGEIKQLFGIQFSLRDLELKKTIIEKTTLNFETT</sequence>
<reference evidence="2" key="1">
    <citation type="submission" date="2021-11" db="EMBL/GenBank/DDBJ databases">
        <title>Clostridia strains as spoilage organisms.</title>
        <authorList>
            <person name="Wambui J."/>
            <person name="Stevens M.J.A."/>
            <person name="Stephan R."/>
        </authorList>
    </citation>
    <scope>NUCLEOTIDE SEQUENCE</scope>
    <source>
        <strain evidence="2">CF009</strain>
    </source>
</reference>
<evidence type="ECO:0000256" key="1">
    <source>
        <dbReference type="SAM" id="Phobius"/>
    </source>
</evidence>
<dbReference type="RefSeq" id="WP_216120220.1">
    <property type="nucleotide sequence ID" value="NZ_CP086239.1"/>
</dbReference>
<gene>
    <name evidence="2" type="ORF">LL038_12270</name>
</gene>
<evidence type="ECO:0000313" key="2">
    <source>
        <dbReference type="EMBL" id="WAG62957.1"/>
    </source>
</evidence>
<keyword evidence="1" id="KW-0812">Transmembrane</keyword>
<evidence type="ECO:0000313" key="3">
    <source>
        <dbReference type="Proteomes" id="UP001164733"/>
    </source>
</evidence>
<keyword evidence="1" id="KW-1133">Transmembrane helix</keyword>
<protein>
    <submittedName>
        <fullName evidence="2">Uncharacterized protein</fullName>
    </submittedName>
</protein>
<accession>A0AA47EMI1</accession>